<gene>
    <name evidence="1" type="ORF">NCTC12437_01899</name>
</gene>
<organism evidence="1 2">
    <name type="scientific">Legionella birminghamensis</name>
    <dbReference type="NCBI Taxonomy" id="28083"/>
    <lineage>
        <taxon>Bacteria</taxon>
        <taxon>Pseudomonadati</taxon>
        <taxon>Pseudomonadota</taxon>
        <taxon>Gammaproteobacteria</taxon>
        <taxon>Legionellales</taxon>
        <taxon>Legionellaceae</taxon>
        <taxon>Legionella</taxon>
    </lineage>
</organism>
<protein>
    <submittedName>
        <fullName evidence="1">Uncharacterized protein</fullName>
    </submittedName>
</protein>
<evidence type="ECO:0000313" key="2">
    <source>
        <dbReference type="Proteomes" id="UP000255066"/>
    </source>
</evidence>
<dbReference type="AlphaFoldDB" id="A0A378IC29"/>
<sequence length="37" mass="4228">MPQKEILENILTAIRQRESPQPGGSFFQKQIFLIPTA</sequence>
<reference evidence="1 2" key="1">
    <citation type="submission" date="2018-06" db="EMBL/GenBank/DDBJ databases">
        <authorList>
            <consortium name="Pathogen Informatics"/>
            <person name="Doyle S."/>
        </authorList>
    </citation>
    <scope>NUCLEOTIDE SEQUENCE [LARGE SCALE GENOMIC DNA]</scope>
    <source>
        <strain evidence="1 2">NCTC12437</strain>
    </source>
</reference>
<accession>A0A378IC29</accession>
<dbReference type="Proteomes" id="UP000255066">
    <property type="component" value="Unassembled WGS sequence"/>
</dbReference>
<evidence type="ECO:0000313" key="1">
    <source>
        <dbReference type="EMBL" id="STX32121.1"/>
    </source>
</evidence>
<dbReference type="EMBL" id="UGNW01000001">
    <property type="protein sequence ID" value="STX32121.1"/>
    <property type="molecule type" value="Genomic_DNA"/>
</dbReference>
<name>A0A378IC29_9GAMM</name>
<proteinExistence type="predicted"/>